<dbReference type="EMBL" id="CACRSL010000003">
    <property type="protein sequence ID" value="VYT07750.1"/>
    <property type="molecule type" value="Genomic_DNA"/>
</dbReference>
<organism evidence="1">
    <name type="scientific">uncultured Anaerotruncus sp</name>
    <dbReference type="NCBI Taxonomy" id="905011"/>
    <lineage>
        <taxon>Bacteria</taxon>
        <taxon>Bacillati</taxon>
        <taxon>Bacillota</taxon>
        <taxon>Clostridia</taxon>
        <taxon>Eubacteriales</taxon>
        <taxon>Oscillospiraceae</taxon>
        <taxon>Anaerotruncus</taxon>
        <taxon>environmental samples</taxon>
    </lineage>
</organism>
<reference evidence="1" key="1">
    <citation type="submission" date="2019-11" db="EMBL/GenBank/DDBJ databases">
        <authorList>
            <person name="Feng L."/>
        </authorList>
    </citation>
    <scope>NUCLEOTIDE SEQUENCE</scope>
    <source>
        <strain evidence="1">AundefinedLFYP135</strain>
    </source>
</reference>
<proteinExistence type="predicted"/>
<name>A0A6N2TPL3_9FIRM</name>
<accession>A0A6N2TPL3</accession>
<dbReference type="AlphaFoldDB" id="A0A6N2TPL3"/>
<protein>
    <submittedName>
        <fullName evidence="1">Uncharacterized protein</fullName>
    </submittedName>
</protein>
<sequence>METSNNTTMCATVCRVQRCCLCVCDHCTNQEVLVHSNCACRFHVGDRVCIHYNGVMTRSIPPQITAACIERISC</sequence>
<gene>
    <name evidence="1" type="ORF">AULFYP135_01545</name>
</gene>
<evidence type="ECO:0000313" key="1">
    <source>
        <dbReference type="EMBL" id="VYT07750.1"/>
    </source>
</evidence>